<dbReference type="SFLD" id="SFLDG01384">
    <property type="entry name" value="thioether_bond_formation_requi"/>
    <property type="match status" value="1"/>
</dbReference>
<dbReference type="SFLD" id="SFLDS00029">
    <property type="entry name" value="Radical_SAM"/>
    <property type="match status" value="1"/>
</dbReference>
<dbReference type="SFLD" id="SFLDG01067">
    <property type="entry name" value="SPASM/twitch_domain_containing"/>
    <property type="match status" value="1"/>
</dbReference>
<comment type="caution">
    <text evidence="9">The sequence shown here is derived from an EMBL/GenBank/DDBJ whole genome shotgun (WGS) entry which is preliminary data.</text>
</comment>
<sequence>MNNVFVFERDNKDTYIYDNDTGLIFNIDNSFLMLLNEIRKDGFSENKIYNNYNLEYYDFFFKKYIGMQKSISIQSRKKYTVKDIEKHIETYGMKQLIFNITEQCNLRCKYCIYSDHYPYHHSYSDKAITFEIAKKAIDLYMHYFKKVYDYYPKRRPIFTFYGGEPLLEFEIIKNIVEYILSKYRTYNPMFNMTTNGTLLSDKTLRYINNIKDFYISISLDGPKEEHDRNRIFPNNKGTFDLIYANLVKVNKLYPSLWENLNLLSCYDFYTDITKAENFFENEYLPPLIRVSMVEPLFSSYYQRFSIEEKNDFIKNYSNKQKQYIEDIKSNKKPSRYSDLMFGTFFFSLYNRFKFYANNVFFDSFTGSCIPGDKLYVDTQGRLHICEKINFNFFIGDVYDGLDLGKISEIIEKYNEEVLSKCRNCPISRICGTCYATFAANGYFEIPKGFCESRIKSTKEALKDLIEVLIHNPNYFKNKYSRNKNANFHHEDLYCY</sequence>
<keyword evidence="5" id="KW-0408">Iron</keyword>
<evidence type="ECO:0000256" key="4">
    <source>
        <dbReference type="ARBA" id="ARBA00022723"/>
    </source>
</evidence>
<accession>A0ABT9M169</accession>
<evidence type="ECO:0000256" key="6">
    <source>
        <dbReference type="ARBA" id="ARBA00023014"/>
    </source>
</evidence>
<keyword evidence="4" id="KW-0479">Metal-binding</keyword>
<reference evidence="9 10" key="1">
    <citation type="submission" date="2023-07" db="EMBL/GenBank/DDBJ databases">
        <title>Genomic Encyclopedia of Type Strains, Phase IV (KMG-IV): sequencing the most valuable type-strain genomes for metagenomic binning, comparative biology and taxonomic classification.</title>
        <authorList>
            <person name="Goeker M."/>
        </authorList>
    </citation>
    <scope>NUCLEOTIDE SEQUENCE [LARGE SCALE GENOMIC DNA]</scope>
    <source>
        <strain evidence="9 10">DSM 25963</strain>
    </source>
</reference>
<dbReference type="InterPro" id="IPR007197">
    <property type="entry name" value="rSAM"/>
</dbReference>
<dbReference type="InterPro" id="IPR023867">
    <property type="entry name" value="Sulphatase_maturase_rSAM"/>
</dbReference>
<name>A0ABT9M169_9THEO</name>
<comment type="cofactor">
    <cofactor evidence="1">
        <name>[4Fe-4S] cluster</name>
        <dbReference type="ChEBI" id="CHEBI:49883"/>
    </cofactor>
</comment>
<comment type="similarity">
    <text evidence="7">Belongs to the radical SAM superfamily. Anaerobic sulfatase-maturating enzyme family.</text>
</comment>
<evidence type="ECO:0000313" key="9">
    <source>
        <dbReference type="EMBL" id="MDP9749862.1"/>
    </source>
</evidence>
<evidence type="ECO:0000259" key="8">
    <source>
        <dbReference type="PROSITE" id="PS51918"/>
    </source>
</evidence>
<keyword evidence="3" id="KW-0949">S-adenosyl-L-methionine</keyword>
<dbReference type="CDD" id="cd01335">
    <property type="entry name" value="Radical_SAM"/>
    <property type="match status" value="1"/>
</dbReference>
<evidence type="ECO:0000313" key="10">
    <source>
        <dbReference type="Proteomes" id="UP001223886"/>
    </source>
</evidence>
<evidence type="ECO:0000256" key="2">
    <source>
        <dbReference type="ARBA" id="ARBA00022485"/>
    </source>
</evidence>
<dbReference type="Proteomes" id="UP001223886">
    <property type="component" value="Unassembled WGS sequence"/>
</dbReference>
<gene>
    <name evidence="9" type="ORF">J2S24_000326</name>
</gene>
<evidence type="ECO:0000256" key="1">
    <source>
        <dbReference type="ARBA" id="ARBA00001966"/>
    </source>
</evidence>
<proteinExistence type="inferred from homology"/>
<evidence type="ECO:0000256" key="5">
    <source>
        <dbReference type="ARBA" id="ARBA00023004"/>
    </source>
</evidence>
<protein>
    <recommendedName>
        <fullName evidence="8">Radical SAM core domain-containing protein</fullName>
    </recommendedName>
</protein>
<feature type="domain" description="Radical SAM core" evidence="8">
    <location>
        <begin position="90"/>
        <end position="333"/>
    </location>
</feature>
<organism evidence="9 10">
    <name type="scientific">Thermoanaerobacter pentosaceus</name>
    <dbReference type="NCBI Taxonomy" id="694059"/>
    <lineage>
        <taxon>Bacteria</taxon>
        <taxon>Bacillati</taxon>
        <taxon>Bacillota</taxon>
        <taxon>Clostridia</taxon>
        <taxon>Thermoanaerobacterales</taxon>
        <taxon>Thermoanaerobacteraceae</taxon>
        <taxon>Thermoanaerobacter</taxon>
    </lineage>
</organism>
<dbReference type="PROSITE" id="PS01305">
    <property type="entry name" value="MOAA_NIFB_PQQE"/>
    <property type="match status" value="1"/>
</dbReference>
<dbReference type="RefSeq" id="WP_028992201.1">
    <property type="nucleotide sequence ID" value="NZ_JAURUP010000002.1"/>
</dbReference>
<evidence type="ECO:0000256" key="3">
    <source>
        <dbReference type="ARBA" id="ARBA00022691"/>
    </source>
</evidence>
<dbReference type="PANTHER" id="PTHR43273">
    <property type="entry name" value="ANAEROBIC SULFATASE-MATURATING ENZYME HOMOLOG ASLB-RELATED"/>
    <property type="match status" value="1"/>
</dbReference>
<dbReference type="PANTHER" id="PTHR43273:SF3">
    <property type="entry name" value="ANAEROBIC SULFATASE-MATURATING ENZYME HOMOLOG ASLB-RELATED"/>
    <property type="match status" value="1"/>
</dbReference>
<dbReference type="InterPro" id="IPR058240">
    <property type="entry name" value="rSAM_sf"/>
</dbReference>
<dbReference type="SUPFAM" id="SSF102114">
    <property type="entry name" value="Radical SAM enzymes"/>
    <property type="match status" value="1"/>
</dbReference>
<dbReference type="SFLD" id="SFLDG01386">
    <property type="entry name" value="main_SPASM_domain-containing"/>
    <property type="match status" value="1"/>
</dbReference>
<keyword evidence="2" id="KW-0004">4Fe-4S</keyword>
<evidence type="ECO:0000256" key="7">
    <source>
        <dbReference type="ARBA" id="ARBA00023601"/>
    </source>
</evidence>
<dbReference type="Pfam" id="PF04055">
    <property type="entry name" value="Radical_SAM"/>
    <property type="match status" value="1"/>
</dbReference>
<dbReference type="InterPro" id="IPR013785">
    <property type="entry name" value="Aldolase_TIM"/>
</dbReference>
<keyword evidence="6" id="KW-0411">Iron-sulfur</keyword>
<keyword evidence="10" id="KW-1185">Reference proteome</keyword>
<dbReference type="EMBL" id="JAURUP010000002">
    <property type="protein sequence ID" value="MDP9749862.1"/>
    <property type="molecule type" value="Genomic_DNA"/>
</dbReference>
<dbReference type="PROSITE" id="PS51918">
    <property type="entry name" value="RADICAL_SAM"/>
    <property type="match status" value="1"/>
</dbReference>
<dbReference type="InterPro" id="IPR000385">
    <property type="entry name" value="MoaA_NifB_PqqE_Fe-S-bd_CS"/>
</dbReference>
<dbReference type="Gene3D" id="3.20.20.70">
    <property type="entry name" value="Aldolase class I"/>
    <property type="match status" value="1"/>
</dbReference>